<dbReference type="InterPro" id="IPR002937">
    <property type="entry name" value="Amino_oxidase"/>
</dbReference>
<name>A0A3B1CS23_9ZZZZ</name>
<dbReference type="GO" id="GO:0008767">
    <property type="term" value="F:UDP-galactopyranose mutase activity"/>
    <property type="evidence" value="ECO:0007669"/>
    <property type="project" value="TreeGrafter"/>
</dbReference>
<dbReference type="GO" id="GO:0050660">
    <property type="term" value="F:flavin adenine dinucleotide binding"/>
    <property type="evidence" value="ECO:0007669"/>
    <property type="project" value="TreeGrafter"/>
</dbReference>
<dbReference type="AlphaFoldDB" id="A0A3B1CS23"/>
<dbReference type="GO" id="GO:0005829">
    <property type="term" value="C:cytosol"/>
    <property type="evidence" value="ECO:0007669"/>
    <property type="project" value="TreeGrafter"/>
</dbReference>
<accession>A0A3B1CS23</accession>
<dbReference type="GO" id="GO:0016491">
    <property type="term" value="F:oxidoreductase activity"/>
    <property type="evidence" value="ECO:0007669"/>
    <property type="project" value="InterPro"/>
</dbReference>
<dbReference type="PANTHER" id="PTHR21197">
    <property type="entry name" value="UDP-GALACTOPYRANOSE MUTASE"/>
    <property type="match status" value="1"/>
</dbReference>
<feature type="region of interest" description="Disordered" evidence="1">
    <location>
        <begin position="459"/>
        <end position="478"/>
    </location>
</feature>
<protein>
    <recommendedName>
        <fullName evidence="2">Amine oxidase domain-containing protein</fullName>
    </recommendedName>
</protein>
<sequence>MTVLNQNETQNIKNKKVVILGAGLAGLAAAWRLSQFAGHDIVILEKEAHTGGLAATLPFEGARFDLGSHRIHPGYPVESLEFIQNLLGNRLLTRPRDGTLIVNKWEIPYPLSPGSMLRAIGPADAARFAFSLAGAGLRNFFGRHLAEGENYESYLSRKVGRLAYKTFHAPYARKVYGINPENISSSAASTRVDSTAPFRFPGSGGRVKNFFHYPSDGFGAITDTLLNEARKRGARTVTGASVDRLTARNGAIREISYIASGAKHKIEADTIISTIPVNQLASSITPGAPENIANGAGALRWRGIRLLQLVIAKDKFLKGDTYYFPEEKYLFGRISEPKCFSPGMCPDDSSTTLNVEVILTPGDHLWNMDNKSFLALVVKDMEKVFTFRRSSIAKSRSIFLSDVYPVCDLRFRSNMEMVKGWLGSFGNLHSIGRGGMFFHGNADHSINLGLRTAENIASGGREGPTWGKEDTQSFKVRV</sequence>
<dbReference type="Pfam" id="PF01593">
    <property type="entry name" value="Amino_oxidase"/>
    <property type="match status" value="1"/>
</dbReference>
<dbReference type="SUPFAM" id="SSF51905">
    <property type="entry name" value="FAD/NAD(P)-binding domain"/>
    <property type="match status" value="1"/>
</dbReference>
<dbReference type="PANTHER" id="PTHR21197:SF0">
    <property type="entry name" value="UDP-GALACTOPYRANOSE MUTASE"/>
    <property type="match status" value="1"/>
</dbReference>
<feature type="domain" description="Amine oxidase" evidence="2">
    <location>
        <begin position="24"/>
        <end position="390"/>
    </location>
</feature>
<dbReference type="EMBL" id="UOGE01000069">
    <property type="protein sequence ID" value="VAX21825.1"/>
    <property type="molecule type" value="Genomic_DNA"/>
</dbReference>
<dbReference type="InterPro" id="IPR036188">
    <property type="entry name" value="FAD/NAD-bd_sf"/>
</dbReference>
<evidence type="ECO:0000256" key="1">
    <source>
        <dbReference type="SAM" id="MobiDB-lite"/>
    </source>
</evidence>
<dbReference type="Gene3D" id="3.50.50.60">
    <property type="entry name" value="FAD/NAD(P)-binding domain"/>
    <property type="match status" value="1"/>
</dbReference>
<proteinExistence type="predicted"/>
<gene>
    <name evidence="3" type="ORF">MNBD_NITROSPINAE02-1637</name>
</gene>
<evidence type="ECO:0000259" key="2">
    <source>
        <dbReference type="Pfam" id="PF01593"/>
    </source>
</evidence>
<reference evidence="3" key="1">
    <citation type="submission" date="2018-06" db="EMBL/GenBank/DDBJ databases">
        <authorList>
            <person name="Zhirakovskaya E."/>
        </authorList>
    </citation>
    <scope>NUCLEOTIDE SEQUENCE</scope>
</reference>
<organism evidence="3">
    <name type="scientific">hydrothermal vent metagenome</name>
    <dbReference type="NCBI Taxonomy" id="652676"/>
    <lineage>
        <taxon>unclassified sequences</taxon>
        <taxon>metagenomes</taxon>
        <taxon>ecological metagenomes</taxon>
    </lineage>
</organism>
<evidence type="ECO:0000313" key="3">
    <source>
        <dbReference type="EMBL" id="VAX21825.1"/>
    </source>
</evidence>